<gene>
    <name evidence="2" type="ORF">GUITHDRAFT_148607</name>
</gene>
<feature type="chain" id="PRO_5008769732" evidence="1">
    <location>
        <begin position="25"/>
        <end position="1012"/>
    </location>
</feature>
<dbReference type="GO" id="GO:0005759">
    <property type="term" value="C:mitochondrial matrix"/>
    <property type="evidence" value="ECO:0007669"/>
    <property type="project" value="TreeGrafter"/>
</dbReference>
<dbReference type="InterPro" id="IPR050870">
    <property type="entry name" value="FAST_kinase"/>
</dbReference>
<dbReference type="OrthoDB" id="10688713at2759"/>
<evidence type="ECO:0000256" key="1">
    <source>
        <dbReference type="SAM" id="SignalP"/>
    </source>
</evidence>
<evidence type="ECO:0000313" key="4">
    <source>
        <dbReference type="Proteomes" id="UP000011087"/>
    </source>
</evidence>
<dbReference type="GO" id="GO:0044528">
    <property type="term" value="P:regulation of mitochondrial mRNA stability"/>
    <property type="evidence" value="ECO:0007669"/>
    <property type="project" value="TreeGrafter"/>
</dbReference>
<dbReference type="RefSeq" id="XP_005819442.1">
    <property type="nucleotide sequence ID" value="XM_005819385.1"/>
</dbReference>
<dbReference type="GO" id="GO:0003723">
    <property type="term" value="F:RNA binding"/>
    <property type="evidence" value="ECO:0007669"/>
    <property type="project" value="TreeGrafter"/>
</dbReference>
<dbReference type="EnsemblProtists" id="EKX32462">
    <property type="protein sequence ID" value="EKX32462"/>
    <property type="gene ID" value="GUITHDRAFT_148607"/>
</dbReference>
<evidence type="ECO:0000313" key="2">
    <source>
        <dbReference type="EMBL" id="EKX32462.1"/>
    </source>
</evidence>
<dbReference type="PANTHER" id="PTHR21228">
    <property type="entry name" value="FAST LEU-RICH DOMAIN-CONTAINING"/>
    <property type="match status" value="1"/>
</dbReference>
<dbReference type="PANTHER" id="PTHR21228:SF40">
    <property type="entry name" value="LD45607P"/>
    <property type="match status" value="1"/>
</dbReference>
<reference evidence="3" key="3">
    <citation type="submission" date="2015-06" db="UniProtKB">
        <authorList>
            <consortium name="EnsemblProtists"/>
        </authorList>
    </citation>
    <scope>IDENTIFICATION</scope>
</reference>
<dbReference type="EMBL" id="JH993188">
    <property type="protein sequence ID" value="EKX32462.1"/>
    <property type="molecule type" value="Genomic_DNA"/>
</dbReference>
<sequence length="1012" mass="113979">MSVAGRMVVVLGAVLMAATRLTSSQHHENAGCHGRTWLLMHKERLHESGNLCRDARMSFLFSQCDHATAPPAFMHSPIHEVLRPRVKNTCCPRWRVRCNGKPPAVVAVRMLTRKDSEFEGTETWTLVQIKKMIQGSGGVMTISALEEDWMNAFPSHDLSKYASERNKSLTEWISGNKDIGVDYQNGEDADGSDEADHEHTSIYLRRFNLPSNMSEYKNLHALVSDLIGLLESSNVEPNIVGCVSAMSHLKRLQHQMGKKRSMQTRYVDLYSHLLEIVEPSLFKLKFKHIAMLMNSLVYQDWLDQERLPRMIEVIELCMKRLQKILSHVIPGTQYEVVDEEMKDWQWSNLLSEDGYNQRTVAILINAMAKLKLKDELVLSKVARIILGKCMPPGMSQQSAVRSQDGDKDWDKVDVVVGSREKIARFQTLMIRGQITGRSLNIALFLNGYARLNYFPPDLFSGMTTAILEMGEEGFQGSSGAKDVSNILNAFARHGSCDNQLLQLFSVVLRRLEAQGVEFSSQSIGNIANAFVRLGYSDDSLSPTIGKVLLAIPPDDLDTQAISILTNFFANQQTLQPEVLRCLEFAVLQTQLDEWTGQSVGITLNALQRISSPNIIVLSHLLDACLQLDDSEYDSQAISNVVHAFAKVHFAKVIDCSILFERMGQDESRSARVVLNRLLQVVESMPKGGFNLQGIAMILRSVHAGDVERKEERYSYYFQLVKGMSPAKMSSQGPRSISEMFEVLEKLNWQDQSLLLLLSQRAIETEEYAWMPTWVVAVLSAARHFGLIRTQPLLFAHLARAVQHIKPTRPFHQDPPTIHEFSIRDLAALADVYSDPMIFDESIFWHVAAIAQQFPERYWDASSLTTCLKSFYKTGQNDMFMYKYFARAALSLSKPSNSLFLLLRLAVTACCPPDLPGSDAAAMLDIFSNLKIQDATLYAHLLDAVGREGEAFVFTAPMSSESRQWLSSGFNDTLARELARIKLPEDQLWTPDMNAEVSIDFDALEERGDTLKE</sequence>
<proteinExistence type="predicted"/>
<reference evidence="4" key="2">
    <citation type="submission" date="2012-11" db="EMBL/GenBank/DDBJ databases">
        <authorList>
            <person name="Kuo A."/>
            <person name="Curtis B.A."/>
            <person name="Tanifuji G."/>
            <person name="Burki F."/>
            <person name="Gruber A."/>
            <person name="Irimia M."/>
            <person name="Maruyama S."/>
            <person name="Arias M.C."/>
            <person name="Ball S.G."/>
            <person name="Gile G.H."/>
            <person name="Hirakawa Y."/>
            <person name="Hopkins J.F."/>
            <person name="Rensing S.A."/>
            <person name="Schmutz J."/>
            <person name="Symeonidi A."/>
            <person name="Elias M."/>
            <person name="Eveleigh R.J."/>
            <person name="Herman E.K."/>
            <person name="Klute M.J."/>
            <person name="Nakayama T."/>
            <person name="Obornik M."/>
            <person name="Reyes-Prieto A."/>
            <person name="Armbrust E.V."/>
            <person name="Aves S.J."/>
            <person name="Beiko R.G."/>
            <person name="Coutinho P."/>
            <person name="Dacks J.B."/>
            <person name="Durnford D.G."/>
            <person name="Fast N.M."/>
            <person name="Green B.R."/>
            <person name="Grisdale C."/>
            <person name="Hempe F."/>
            <person name="Henrissat B."/>
            <person name="Hoppner M.P."/>
            <person name="Ishida K.-I."/>
            <person name="Kim E."/>
            <person name="Koreny L."/>
            <person name="Kroth P.G."/>
            <person name="Liu Y."/>
            <person name="Malik S.-B."/>
            <person name="Maier U.G."/>
            <person name="McRose D."/>
            <person name="Mock T."/>
            <person name="Neilson J.A."/>
            <person name="Onodera N.T."/>
            <person name="Poole A.M."/>
            <person name="Pritham E.J."/>
            <person name="Richards T.A."/>
            <person name="Rocap G."/>
            <person name="Roy S.W."/>
            <person name="Sarai C."/>
            <person name="Schaack S."/>
            <person name="Shirato S."/>
            <person name="Slamovits C.H."/>
            <person name="Spencer D.F."/>
            <person name="Suzuki S."/>
            <person name="Worden A.Z."/>
            <person name="Zauner S."/>
            <person name="Barry K."/>
            <person name="Bell C."/>
            <person name="Bharti A.K."/>
            <person name="Crow J.A."/>
            <person name="Grimwood J."/>
            <person name="Kramer R."/>
            <person name="Lindquist E."/>
            <person name="Lucas S."/>
            <person name="Salamov A."/>
            <person name="McFadden G.I."/>
            <person name="Lane C.E."/>
            <person name="Keeling P.J."/>
            <person name="Gray M.W."/>
            <person name="Grigoriev I.V."/>
            <person name="Archibald J.M."/>
        </authorList>
    </citation>
    <scope>NUCLEOTIDE SEQUENCE</scope>
    <source>
        <strain evidence="4">CCMP2712</strain>
    </source>
</reference>
<organism evidence="2">
    <name type="scientific">Guillardia theta (strain CCMP2712)</name>
    <name type="common">Cryptophyte</name>
    <dbReference type="NCBI Taxonomy" id="905079"/>
    <lineage>
        <taxon>Eukaryota</taxon>
        <taxon>Cryptophyceae</taxon>
        <taxon>Pyrenomonadales</taxon>
        <taxon>Geminigeraceae</taxon>
        <taxon>Guillardia</taxon>
    </lineage>
</organism>
<dbReference type="AlphaFoldDB" id="L1I8P9"/>
<reference evidence="2 4" key="1">
    <citation type="journal article" date="2012" name="Nature">
        <title>Algal genomes reveal evolutionary mosaicism and the fate of nucleomorphs.</title>
        <authorList>
            <consortium name="DOE Joint Genome Institute"/>
            <person name="Curtis B.A."/>
            <person name="Tanifuji G."/>
            <person name="Burki F."/>
            <person name="Gruber A."/>
            <person name="Irimia M."/>
            <person name="Maruyama S."/>
            <person name="Arias M.C."/>
            <person name="Ball S.G."/>
            <person name="Gile G.H."/>
            <person name="Hirakawa Y."/>
            <person name="Hopkins J.F."/>
            <person name="Kuo A."/>
            <person name="Rensing S.A."/>
            <person name="Schmutz J."/>
            <person name="Symeonidi A."/>
            <person name="Elias M."/>
            <person name="Eveleigh R.J."/>
            <person name="Herman E.K."/>
            <person name="Klute M.J."/>
            <person name="Nakayama T."/>
            <person name="Obornik M."/>
            <person name="Reyes-Prieto A."/>
            <person name="Armbrust E.V."/>
            <person name="Aves S.J."/>
            <person name="Beiko R.G."/>
            <person name="Coutinho P."/>
            <person name="Dacks J.B."/>
            <person name="Durnford D.G."/>
            <person name="Fast N.M."/>
            <person name="Green B.R."/>
            <person name="Grisdale C.J."/>
            <person name="Hempel F."/>
            <person name="Henrissat B."/>
            <person name="Hoppner M.P."/>
            <person name="Ishida K."/>
            <person name="Kim E."/>
            <person name="Koreny L."/>
            <person name="Kroth P.G."/>
            <person name="Liu Y."/>
            <person name="Malik S.B."/>
            <person name="Maier U.G."/>
            <person name="McRose D."/>
            <person name="Mock T."/>
            <person name="Neilson J.A."/>
            <person name="Onodera N.T."/>
            <person name="Poole A.M."/>
            <person name="Pritham E.J."/>
            <person name="Richards T.A."/>
            <person name="Rocap G."/>
            <person name="Roy S.W."/>
            <person name="Sarai C."/>
            <person name="Schaack S."/>
            <person name="Shirato S."/>
            <person name="Slamovits C.H."/>
            <person name="Spencer D.F."/>
            <person name="Suzuki S."/>
            <person name="Worden A.Z."/>
            <person name="Zauner S."/>
            <person name="Barry K."/>
            <person name="Bell C."/>
            <person name="Bharti A.K."/>
            <person name="Crow J.A."/>
            <person name="Grimwood J."/>
            <person name="Kramer R."/>
            <person name="Lindquist E."/>
            <person name="Lucas S."/>
            <person name="Salamov A."/>
            <person name="McFadden G.I."/>
            <person name="Lane C.E."/>
            <person name="Keeling P.J."/>
            <person name="Gray M.W."/>
            <person name="Grigoriev I.V."/>
            <person name="Archibald J.M."/>
        </authorList>
    </citation>
    <scope>NUCLEOTIDE SEQUENCE</scope>
    <source>
        <strain evidence="2 4">CCMP2712</strain>
    </source>
</reference>
<dbReference type="GO" id="GO:0000963">
    <property type="term" value="P:mitochondrial RNA processing"/>
    <property type="evidence" value="ECO:0007669"/>
    <property type="project" value="TreeGrafter"/>
</dbReference>
<accession>L1I8P9</accession>
<dbReference type="PaxDb" id="55529-EKX32462"/>
<dbReference type="GO" id="GO:0035770">
    <property type="term" value="C:ribonucleoprotein granule"/>
    <property type="evidence" value="ECO:0007669"/>
    <property type="project" value="TreeGrafter"/>
</dbReference>
<evidence type="ECO:0000313" key="3">
    <source>
        <dbReference type="EnsemblProtists" id="EKX32462"/>
    </source>
</evidence>
<dbReference type="KEGG" id="gtt:GUITHDRAFT_148607"/>
<dbReference type="HOGENOM" id="CLU_297624_0_0_1"/>
<feature type="signal peptide" evidence="1">
    <location>
        <begin position="1"/>
        <end position="24"/>
    </location>
</feature>
<keyword evidence="1" id="KW-0732">Signal</keyword>
<dbReference type="Proteomes" id="UP000011087">
    <property type="component" value="Unassembled WGS sequence"/>
</dbReference>
<protein>
    <submittedName>
        <fullName evidence="2 3">Uncharacterized protein</fullName>
    </submittedName>
</protein>
<name>L1I8P9_GUITC</name>
<keyword evidence="4" id="KW-1185">Reference proteome</keyword>
<dbReference type="GeneID" id="17289193"/>